<dbReference type="GO" id="GO:0016740">
    <property type="term" value="F:transferase activity"/>
    <property type="evidence" value="ECO:0007669"/>
    <property type="project" value="InterPro"/>
</dbReference>
<sequence>MLVTTQPHTGPRPALTTTVAKEYVHRASLSEVFLTGWHQTAPDTFTVTAQWPRSHSFYTTDHHTHDPLLLSETIRQTFPLLTHAAYHLPFGHQLSWSHFQIRLDPRAMRIEPTPAEIELHVTATNIRYHRGLPASMTMHYTARRDGQPLATATTHFHCHTPTVYQRLRAGRATTAHPFHTAPPPPHPLTPTTAGRTHHHDIVLSPTPHPHHWQLRVDTHHPVLFDHPVDHVPGMLLLEATRQATNTLTTPRKPHIITHLDITFNRYVELDTPCYIHAHTTHHNPTNHHNPTHHITATQADTTAFTAHTHTTPLPT</sequence>
<dbReference type="eggNOG" id="ENOG5033Y1N">
    <property type="taxonomic scope" value="Bacteria"/>
</dbReference>
<evidence type="ECO:0000313" key="2">
    <source>
        <dbReference type="EMBL" id="BAJ25957.1"/>
    </source>
</evidence>
<gene>
    <name evidence="2" type="primary">ksbS2L</name>
    <name evidence="3" type="synonym">ksbS2R</name>
    <name evidence="2" type="ordered locus">KSE_01060t</name>
    <name evidence="3" type="ordered locus">KSE_75680t</name>
</gene>
<evidence type="ECO:0000313" key="4">
    <source>
        <dbReference type="Proteomes" id="UP000007076"/>
    </source>
</evidence>
<dbReference type="KEGG" id="ksk:KSE_75680t"/>
<dbReference type="EMBL" id="AP010968">
    <property type="protein sequence ID" value="BAJ33321.1"/>
    <property type="molecule type" value="Genomic_DNA"/>
</dbReference>
<accession>E4N426</accession>
<dbReference type="PATRIC" id="fig|452652.3.peg.100"/>
<evidence type="ECO:0000313" key="3">
    <source>
        <dbReference type="EMBL" id="BAJ33321.1"/>
    </source>
</evidence>
<protein>
    <submittedName>
        <fullName evidence="2">Putative gamma-butyrolactone biosynthesis enzyme</fullName>
    </submittedName>
</protein>
<dbReference type="EMBL" id="AP010968">
    <property type="protein sequence ID" value="BAJ25957.1"/>
    <property type="molecule type" value="Genomic_DNA"/>
</dbReference>
<dbReference type="KEGG" id="ksk:KSE_01060t"/>
<dbReference type="HOGENOM" id="CLU_061800_0_0_11"/>
<proteinExistence type="predicted"/>
<dbReference type="Pfam" id="PF03756">
    <property type="entry name" value="AfsA"/>
    <property type="match status" value="2"/>
</dbReference>
<dbReference type="STRING" id="452652.KSE_01060t"/>
<dbReference type="InterPro" id="IPR005509">
    <property type="entry name" value="AfsA_hotdog_dom"/>
</dbReference>
<dbReference type="NCBIfam" id="NF041195">
    <property type="entry name" value="ScbA_BarX_GamBu"/>
    <property type="match status" value="1"/>
</dbReference>
<dbReference type="InterPro" id="IPR047757">
    <property type="entry name" value="AfsA-like"/>
</dbReference>
<reference evidence="2 4" key="1">
    <citation type="journal article" date="2010" name="DNA Res.">
        <title>Genome sequence of Kitasatospora setae NBRC 14216T: an evolutionary snapshot of the family Streptomycetaceae.</title>
        <authorList>
            <person name="Ichikawa N."/>
            <person name="Oguchi A."/>
            <person name="Ikeda H."/>
            <person name="Ishikawa J."/>
            <person name="Kitani S."/>
            <person name="Watanabe Y."/>
            <person name="Nakamura S."/>
            <person name="Katano Y."/>
            <person name="Kishi E."/>
            <person name="Sasagawa M."/>
            <person name="Ankai A."/>
            <person name="Fukui S."/>
            <person name="Hashimoto Y."/>
            <person name="Kamata S."/>
            <person name="Otoguro M."/>
            <person name="Tanikawa S."/>
            <person name="Nihira T."/>
            <person name="Horinouchi S."/>
            <person name="Ohnishi Y."/>
            <person name="Hayakawa M."/>
            <person name="Kuzuyama T."/>
            <person name="Arisawa A."/>
            <person name="Nomoto F."/>
            <person name="Miura H."/>
            <person name="Takahashi Y."/>
            <person name="Fujita N."/>
        </authorList>
    </citation>
    <scope>NUCLEOTIDE SEQUENCE [LARGE SCALE GENOMIC DNA]</scope>
    <source>
        <strain evidence="4">ATCC 33774 / DSM 43861 / JCM 3304 / KCC A-0304 / NBRC 14216 / KM-6054</strain>
        <strain evidence="2">KM-6054</strain>
    </source>
</reference>
<feature type="domain" description="A-factor biosynthesis hotdog" evidence="1">
    <location>
        <begin position="194"/>
        <end position="311"/>
    </location>
</feature>
<dbReference type="AlphaFoldDB" id="E4N426"/>
<keyword evidence="4" id="KW-1185">Reference proteome</keyword>
<dbReference type="Proteomes" id="UP000007076">
    <property type="component" value="Chromosome"/>
</dbReference>
<organism evidence="2 4">
    <name type="scientific">Kitasatospora setae (strain ATCC 33774 / DSM 43861 / JCM 3304 / KCC A-0304 / NBRC 14216 / KM-6054)</name>
    <name type="common">Streptomyces setae</name>
    <dbReference type="NCBI Taxonomy" id="452652"/>
    <lineage>
        <taxon>Bacteria</taxon>
        <taxon>Bacillati</taxon>
        <taxon>Actinomycetota</taxon>
        <taxon>Actinomycetes</taxon>
        <taxon>Kitasatosporales</taxon>
        <taxon>Streptomycetaceae</taxon>
        <taxon>Kitasatospora</taxon>
    </lineage>
</organism>
<evidence type="ECO:0000259" key="1">
    <source>
        <dbReference type="Pfam" id="PF03756"/>
    </source>
</evidence>
<name>E4N426_KITSK</name>
<feature type="domain" description="A-factor biosynthesis hotdog" evidence="1">
    <location>
        <begin position="23"/>
        <end position="158"/>
    </location>
</feature>